<dbReference type="KEGG" id="cci:CC1G_11181"/>
<dbReference type="Proteomes" id="UP000001861">
    <property type="component" value="Unassembled WGS sequence"/>
</dbReference>
<feature type="compositionally biased region" description="Low complexity" evidence="1">
    <location>
        <begin position="494"/>
        <end position="505"/>
    </location>
</feature>
<proteinExistence type="predicted"/>
<dbReference type="InParanoid" id="A8P4F0"/>
<evidence type="ECO:0000313" key="2">
    <source>
        <dbReference type="EMBL" id="EAU83097.2"/>
    </source>
</evidence>
<gene>
    <name evidence="2" type="ORF">CC1G_11181</name>
</gene>
<feature type="region of interest" description="Disordered" evidence="1">
    <location>
        <begin position="457"/>
        <end position="525"/>
    </location>
</feature>
<keyword evidence="3" id="KW-1185">Reference proteome</keyword>
<accession>A8P4F0</accession>
<dbReference type="EMBL" id="AACS02000004">
    <property type="protein sequence ID" value="EAU83097.2"/>
    <property type="molecule type" value="Genomic_DNA"/>
</dbReference>
<feature type="compositionally biased region" description="Basic and acidic residues" evidence="1">
    <location>
        <begin position="224"/>
        <end position="242"/>
    </location>
</feature>
<dbReference type="RefSeq" id="XP_001838738.2">
    <property type="nucleotide sequence ID" value="XM_001838686.2"/>
</dbReference>
<dbReference type="HOGENOM" id="CLU_030372_0_0_1"/>
<feature type="compositionally biased region" description="Pro residues" evidence="1">
    <location>
        <begin position="204"/>
        <end position="217"/>
    </location>
</feature>
<comment type="caution">
    <text evidence="2">The sequence shown here is derived from an EMBL/GenBank/DDBJ whole genome shotgun (WGS) entry which is preliminary data.</text>
</comment>
<name>A8P4F0_COPC7</name>
<dbReference type="VEuPathDB" id="FungiDB:CC1G_11181"/>
<feature type="compositionally biased region" description="Low complexity" evidence="1">
    <location>
        <begin position="113"/>
        <end position="130"/>
    </location>
</feature>
<feature type="compositionally biased region" description="Polar residues" evidence="1">
    <location>
        <begin position="309"/>
        <end position="327"/>
    </location>
</feature>
<evidence type="ECO:0000256" key="1">
    <source>
        <dbReference type="SAM" id="MobiDB-lite"/>
    </source>
</evidence>
<dbReference type="STRING" id="240176.A8P4F0"/>
<feature type="compositionally biased region" description="Basic residues" evidence="1">
    <location>
        <begin position="251"/>
        <end position="266"/>
    </location>
</feature>
<feature type="region of interest" description="Disordered" evidence="1">
    <location>
        <begin position="576"/>
        <end position="615"/>
    </location>
</feature>
<sequence>MATPTSSATSPSPPMAYLSHTPPTPQPMIMSTTSDILDREQRQKAIQKFLARAELSGVTRALRARLSYASYKATHNIPHVPLRDLEAQSSQNQAASFNRTIAAKRKASGPPQYYYAPSTPGPSSGSPATGNARKGAPGAMLPPSSVNSPRSHYPSINGQPASAAHGEMASSSRHPSSTAPNLYTSILAPPPAKQARTIHNANDPPVPAPTRPAPSPRPRLHKSPRTEVGRSHVKSRHSDKSSKSTSSPDHRRAKRASADKGKRKQASVRVDADGDVDMKAAATLTSLLLHSRPSIGSASSPRSSIDGSETGSTLSYSHFAQSSARTTTGSIGAPSSIPGPSTPSTDAPLRHRTPPPSSAPVQDQITPHAAHSDKEAADLMLFLATSPSPARPSKGKDHAAFQILSGEPTRPKGRVLFQSGSASEQPSGESSGAPAASSLQLPSTLARSGEGSFVSSISSIGSELGGNRDAPSPPTRAISTTPGPQQLLPPPPLSSRAPSAPSSPGMAKQSVPGAGSPRPSSQAPSIDFNIHEFINASPSPRNVVAQGHKPNHSLRADVGRKLFEEEQMRYAAQGMTGMGNPHTVGGFAPQNVEARGESQPIPPQTWNAGINIAQT</sequence>
<feature type="region of interest" description="Disordered" evidence="1">
    <location>
        <begin position="108"/>
        <end position="271"/>
    </location>
</feature>
<protein>
    <submittedName>
        <fullName evidence="2">Uncharacterized protein</fullName>
    </submittedName>
</protein>
<feature type="region of interest" description="Disordered" evidence="1">
    <location>
        <begin position="292"/>
        <end position="372"/>
    </location>
</feature>
<organism evidence="2 3">
    <name type="scientific">Coprinopsis cinerea (strain Okayama-7 / 130 / ATCC MYA-4618 / FGSC 9003)</name>
    <name type="common">Inky cap fungus</name>
    <name type="synonym">Hormographiella aspergillata</name>
    <dbReference type="NCBI Taxonomy" id="240176"/>
    <lineage>
        <taxon>Eukaryota</taxon>
        <taxon>Fungi</taxon>
        <taxon>Dikarya</taxon>
        <taxon>Basidiomycota</taxon>
        <taxon>Agaricomycotina</taxon>
        <taxon>Agaricomycetes</taxon>
        <taxon>Agaricomycetidae</taxon>
        <taxon>Agaricales</taxon>
        <taxon>Agaricineae</taxon>
        <taxon>Psathyrellaceae</taxon>
        <taxon>Coprinopsis</taxon>
    </lineage>
</organism>
<feature type="compositionally biased region" description="Polar residues" evidence="1">
    <location>
        <begin position="144"/>
        <end position="160"/>
    </location>
</feature>
<feature type="compositionally biased region" description="Polar residues" evidence="1">
    <location>
        <begin position="169"/>
        <end position="184"/>
    </location>
</feature>
<feature type="compositionally biased region" description="Low complexity" evidence="1">
    <location>
        <begin position="328"/>
        <end position="345"/>
    </location>
</feature>
<feature type="compositionally biased region" description="Low complexity" evidence="1">
    <location>
        <begin position="1"/>
        <end position="10"/>
    </location>
</feature>
<feature type="region of interest" description="Disordered" evidence="1">
    <location>
        <begin position="1"/>
        <end position="30"/>
    </location>
</feature>
<dbReference type="OrthoDB" id="2163387at2759"/>
<feature type="compositionally biased region" description="Low complexity" evidence="1">
    <location>
        <begin position="292"/>
        <end position="308"/>
    </location>
</feature>
<dbReference type="GeneID" id="6015332"/>
<feature type="compositionally biased region" description="Polar residues" evidence="1">
    <location>
        <begin position="604"/>
        <end position="615"/>
    </location>
</feature>
<dbReference type="eggNOG" id="ENOG502SMUY">
    <property type="taxonomic scope" value="Eukaryota"/>
</dbReference>
<dbReference type="AlphaFoldDB" id="A8P4F0"/>
<feature type="region of interest" description="Disordered" evidence="1">
    <location>
        <begin position="404"/>
        <end position="444"/>
    </location>
</feature>
<feature type="compositionally biased region" description="Low complexity" evidence="1">
    <location>
        <begin position="426"/>
        <end position="438"/>
    </location>
</feature>
<dbReference type="OMA" id="RAEISMV"/>
<evidence type="ECO:0000313" key="3">
    <source>
        <dbReference type="Proteomes" id="UP000001861"/>
    </source>
</evidence>
<reference evidence="2 3" key="1">
    <citation type="journal article" date="2010" name="Proc. Natl. Acad. Sci. U.S.A.">
        <title>Insights into evolution of multicellular fungi from the assembled chromosomes of the mushroom Coprinopsis cinerea (Coprinus cinereus).</title>
        <authorList>
            <person name="Stajich J.E."/>
            <person name="Wilke S.K."/>
            <person name="Ahren D."/>
            <person name="Au C.H."/>
            <person name="Birren B.W."/>
            <person name="Borodovsky M."/>
            <person name="Burns C."/>
            <person name="Canback B."/>
            <person name="Casselton L.A."/>
            <person name="Cheng C.K."/>
            <person name="Deng J."/>
            <person name="Dietrich F.S."/>
            <person name="Fargo D.C."/>
            <person name="Farman M.L."/>
            <person name="Gathman A.C."/>
            <person name="Goldberg J."/>
            <person name="Guigo R."/>
            <person name="Hoegger P.J."/>
            <person name="Hooker J.B."/>
            <person name="Huggins A."/>
            <person name="James T.Y."/>
            <person name="Kamada T."/>
            <person name="Kilaru S."/>
            <person name="Kodira C."/>
            <person name="Kues U."/>
            <person name="Kupfer D."/>
            <person name="Kwan H.S."/>
            <person name="Lomsadze A."/>
            <person name="Li W."/>
            <person name="Lilly W.W."/>
            <person name="Ma L.J."/>
            <person name="Mackey A.J."/>
            <person name="Manning G."/>
            <person name="Martin F."/>
            <person name="Muraguchi H."/>
            <person name="Natvig D.O."/>
            <person name="Palmerini H."/>
            <person name="Ramesh M.A."/>
            <person name="Rehmeyer C.J."/>
            <person name="Roe B.A."/>
            <person name="Shenoy N."/>
            <person name="Stanke M."/>
            <person name="Ter-Hovhannisyan V."/>
            <person name="Tunlid A."/>
            <person name="Velagapudi R."/>
            <person name="Vision T.J."/>
            <person name="Zeng Q."/>
            <person name="Zolan M.E."/>
            <person name="Pukkila P.J."/>
        </authorList>
    </citation>
    <scope>NUCLEOTIDE SEQUENCE [LARGE SCALE GENOMIC DNA]</scope>
    <source>
        <strain evidence="3">Okayama-7 / 130 / ATCC MYA-4618 / FGSC 9003</strain>
    </source>
</reference>